<proteinExistence type="predicted"/>
<keyword evidence="2" id="KW-1185">Reference proteome</keyword>
<organism evidence="1 2">
    <name type="scientific">Coniosporium uncinatum</name>
    <dbReference type="NCBI Taxonomy" id="93489"/>
    <lineage>
        <taxon>Eukaryota</taxon>
        <taxon>Fungi</taxon>
        <taxon>Dikarya</taxon>
        <taxon>Ascomycota</taxon>
        <taxon>Pezizomycotina</taxon>
        <taxon>Dothideomycetes</taxon>
        <taxon>Dothideomycetes incertae sedis</taxon>
        <taxon>Coniosporium</taxon>
    </lineage>
</organism>
<gene>
    <name evidence="1" type="ORF">LTS18_004635</name>
</gene>
<comment type="caution">
    <text evidence="1">The sequence shown here is derived from an EMBL/GenBank/DDBJ whole genome shotgun (WGS) entry which is preliminary data.</text>
</comment>
<dbReference type="EMBL" id="JAWDJW010001088">
    <property type="protein sequence ID" value="KAK3079528.1"/>
    <property type="molecule type" value="Genomic_DNA"/>
</dbReference>
<protein>
    <submittedName>
        <fullName evidence="1">Uncharacterized protein</fullName>
    </submittedName>
</protein>
<dbReference type="Proteomes" id="UP001186974">
    <property type="component" value="Unassembled WGS sequence"/>
</dbReference>
<evidence type="ECO:0000313" key="1">
    <source>
        <dbReference type="EMBL" id="KAK3079528.1"/>
    </source>
</evidence>
<sequence length="257" mass="28769">MDQQIKGAFVINARNRLPAAVGLDKDGARAQWDKLRNVVMDFVASKLQLCGTSLPPAEFVQFITLRATLQYMFTRSKKDLTASRSRKPYAGCWRQALTQFAHESTDTAIYKGVFKHRSPAMNVSALDVVKEALRLYPPTRRIYRHLGGDRLLGADLEKVHRAEPLAPIDPLQFRLERWSDIEKQWEATEGEQMSKRSLKKYEASLSFIPFGSSNSVIPLCPAGGGDTQGFGFEMIAVLVGTMIEGFGKRGWDLRTGS</sequence>
<name>A0ACC3DS78_9PEZI</name>
<reference evidence="1" key="1">
    <citation type="submission" date="2024-09" db="EMBL/GenBank/DDBJ databases">
        <title>Black Yeasts Isolated from many extreme environments.</title>
        <authorList>
            <person name="Coleine C."/>
            <person name="Stajich J.E."/>
            <person name="Selbmann L."/>
        </authorList>
    </citation>
    <scope>NUCLEOTIDE SEQUENCE</scope>
    <source>
        <strain evidence="1">CCFEE 5737</strain>
    </source>
</reference>
<accession>A0ACC3DS78</accession>
<evidence type="ECO:0000313" key="2">
    <source>
        <dbReference type="Proteomes" id="UP001186974"/>
    </source>
</evidence>